<protein>
    <recommendedName>
        <fullName evidence="5">VCBS repeat-containing protein</fullName>
    </recommendedName>
</protein>
<feature type="region of interest" description="Disordered" evidence="2">
    <location>
        <begin position="1"/>
        <end position="22"/>
    </location>
</feature>
<evidence type="ECO:0000256" key="1">
    <source>
        <dbReference type="ARBA" id="ARBA00022729"/>
    </source>
</evidence>
<evidence type="ECO:0008006" key="5">
    <source>
        <dbReference type="Google" id="ProtNLM"/>
    </source>
</evidence>
<dbReference type="AlphaFoldDB" id="A0AAD7UJV1"/>
<feature type="non-terminal residue" evidence="3">
    <location>
        <position position="1"/>
    </location>
</feature>
<comment type="caution">
    <text evidence="3">The sequence shown here is derived from an EMBL/GenBank/DDBJ whole genome shotgun (WGS) entry which is preliminary data.</text>
</comment>
<name>A0AAD7UJV1_9STRA</name>
<evidence type="ECO:0000313" key="3">
    <source>
        <dbReference type="EMBL" id="KAJ8607329.1"/>
    </source>
</evidence>
<dbReference type="Gene3D" id="2.130.10.130">
    <property type="entry name" value="Integrin alpha, N-terminal"/>
    <property type="match status" value="1"/>
</dbReference>
<dbReference type="PANTHER" id="PTHR44103">
    <property type="entry name" value="PROPROTEIN CONVERTASE P"/>
    <property type="match status" value="1"/>
</dbReference>
<keyword evidence="1" id="KW-0732">Signal</keyword>
<evidence type="ECO:0000256" key="2">
    <source>
        <dbReference type="SAM" id="MobiDB-lite"/>
    </source>
</evidence>
<accession>A0AAD7UJV1</accession>
<dbReference type="InterPro" id="IPR028994">
    <property type="entry name" value="Integrin_alpha_N"/>
</dbReference>
<feature type="compositionally biased region" description="Basic and acidic residues" evidence="2">
    <location>
        <begin position="302"/>
        <end position="323"/>
    </location>
</feature>
<feature type="compositionally biased region" description="Basic and acidic residues" evidence="2">
    <location>
        <begin position="12"/>
        <end position="22"/>
    </location>
</feature>
<sequence length="323" mass="35015">MLADTPMPRRVTRGEFRGEDRHHHDGRRRFSVAAADLDGDADLDVLSASYNDDTVAWYRNDDGTFAEKIVITTTADKAYSVAAADLDGDADLDVLSASWDDDIVAWYRNDDGTFAEKIVITATADGARFVAAADLDGDADLDVLSALRDDTVAWYRNDNGTFEEKIVITTTADGAGGVAAADPTATPTWTSCPHPRTTIPWPASRPPTSTAMPTSTSCLSAFRRMPWPGTGTTMDFAEKIVITTTADGARSVAAADLDGDADLDILSASFFDDTVAWYRNDDGLSREDRHHHDADTAGLPPHGDRDPIRHADDRGFRIPFDDT</sequence>
<gene>
    <name evidence="3" type="ORF">CTAYLR_009545</name>
</gene>
<dbReference type="InterPro" id="IPR013517">
    <property type="entry name" value="FG-GAP"/>
</dbReference>
<feature type="compositionally biased region" description="Basic and acidic residues" evidence="2">
    <location>
        <begin position="284"/>
        <end position="295"/>
    </location>
</feature>
<proteinExistence type="predicted"/>
<reference evidence="3" key="1">
    <citation type="submission" date="2023-01" db="EMBL/GenBank/DDBJ databases">
        <title>Metagenome sequencing of chrysophaentin producing Chrysophaeum taylorii.</title>
        <authorList>
            <person name="Davison J."/>
            <person name="Bewley C."/>
        </authorList>
    </citation>
    <scope>NUCLEOTIDE SEQUENCE</scope>
    <source>
        <strain evidence="3">NIES-1699</strain>
    </source>
</reference>
<organism evidence="3 4">
    <name type="scientific">Chrysophaeum taylorii</name>
    <dbReference type="NCBI Taxonomy" id="2483200"/>
    <lineage>
        <taxon>Eukaryota</taxon>
        <taxon>Sar</taxon>
        <taxon>Stramenopiles</taxon>
        <taxon>Ochrophyta</taxon>
        <taxon>Pelagophyceae</taxon>
        <taxon>Pelagomonadales</taxon>
        <taxon>Pelagomonadaceae</taxon>
        <taxon>Chrysophaeum</taxon>
    </lineage>
</organism>
<keyword evidence="4" id="KW-1185">Reference proteome</keyword>
<feature type="region of interest" description="Disordered" evidence="2">
    <location>
        <begin position="284"/>
        <end position="323"/>
    </location>
</feature>
<dbReference type="PANTHER" id="PTHR44103:SF1">
    <property type="entry name" value="PROPROTEIN CONVERTASE P"/>
    <property type="match status" value="1"/>
</dbReference>
<dbReference type="Proteomes" id="UP001230188">
    <property type="component" value="Unassembled WGS sequence"/>
</dbReference>
<dbReference type="EMBL" id="JAQMWT010000222">
    <property type="protein sequence ID" value="KAJ8607329.1"/>
    <property type="molecule type" value="Genomic_DNA"/>
</dbReference>
<dbReference type="SUPFAM" id="SSF69318">
    <property type="entry name" value="Integrin alpha N-terminal domain"/>
    <property type="match status" value="1"/>
</dbReference>
<evidence type="ECO:0000313" key="4">
    <source>
        <dbReference type="Proteomes" id="UP001230188"/>
    </source>
</evidence>
<dbReference type="Pfam" id="PF13517">
    <property type="entry name" value="FG-GAP_3"/>
    <property type="match status" value="2"/>
</dbReference>